<evidence type="ECO:0000313" key="4">
    <source>
        <dbReference type="Proteomes" id="UP000460715"/>
    </source>
</evidence>
<protein>
    <recommendedName>
        <fullName evidence="2">VIT domain-containing protein</fullName>
    </recommendedName>
</protein>
<keyword evidence="4" id="KW-1185">Reference proteome</keyword>
<dbReference type="InterPro" id="IPR036465">
    <property type="entry name" value="vWFA_dom_sf"/>
</dbReference>
<dbReference type="SUPFAM" id="SSF53300">
    <property type="entry name" value="vWA-like"/>
    <property type="match status" value="1"/>
</dbReference>
<dbReference type="SMART" id="SM00327">
    <property type="entry name" value="VWA"/>
    <property type="match status" value="1"/>
</dbReference>
<dbReference type="RefSeq" id="WP_160939562.1">
    <property type="nucleotide sequence ID" value="NZ_SNVJ01000052.1"/>
</dbReference>
<proteinExistence type="predicted"/>
<feature type="domain" description="VIT" evidence="2">
    <location>
        <begin position="15"/>
        <end position="143"/>
    </location>
</feature>
<evidence type="ECO:0000313" key="3">
    <source>
        <dbReference type="EMBL" id="MXP66152.1"/>
    </source>
</evidence>
<dbReference type="Pfam" id="PF08487">
    <property type="entry name" value="VIT"/>
    <property type="match status" value="1"/>
</dbReference>
<name>A0A845BLY7_9PROT</name>
<dbReference type="OrthoDB" id="8110050at2"/>
<gene>
    <name evidence="3" type="ORF">E0493_22755</name>
</gene>
<dbReference type="Gene3D" id="3.40.50.410">
    <property type="entry name" value="von Willebrand factor, type A domain"/>
    <property type="match status" value="1"/>
</dbReference>
<dbReference type="PANTHER" id="PTHR45737">
    <property type="entry name" value="VON WILLEBRAND FACTOR A DOMAIN-CONTAINING PROTEIN 5A"/>
    <property type="match status" value="1"/>
</dbReference>
<dbReference type="Proteomes" id="UP000460715">
    <property type="component" value="Unassembled WGS sequence"/>
</dbReference>
<accession>A0A845BLY7</accession>
<evidence type="ECO:0000256" key="1">
    <source>
        <dbReference type="SAM" id="MobiDB-lite"/>
    </source>
</evidence>
<dbReference type="EMBL" id="SNVJ01000052">
    <property type="protein sequence ID" value="MXP66152.1"/>
    <property type="molecule type" value="Genomic_DNA"/>
</dbReference>
<reference evidence="3 4" key="1">
    <citation type="submission" date="2019-03" db="EMBL/GenBank/DDBJ databases">
        <title>Roseomonas sp. a novel Roseomonas species isolated from Sea whip Gorgonian.</title>
        <authorList>
            <person name="Li F."/>
            <person name="Pan X."/>
            <person name="Huang S."/>
            <person name="Li Z."/>
            <person name="Meng B."/>
        </authorList>
    </citation>
    <scope>NUCLEOTIDE SEQUENCE [LARGE SCALE GENOMIC DNA]</scope>
    <source>
        <strain evidence="3 4">M0104</strain>
    </source>
</reference>
<feature type="region of interest" description="Disordered" evidence="1">
    <location>
        <begin position="548"/>
        <end position="587"/>
    </location>
</feature>
<dbReference type="PANTHER" id="PTHR45737:SF6">
    <property type="entry name" value="VON WILLEBRAND FACTOR A DOMAIN-CONTAINING PROTEIN 5A"/>
    <property type="match status" value="1"/>
</dbReference>
<dbReference type="PROSITE" id="PS51468">
    <property type="entry name" value="VIT"/>
    <property type="match status" value="1"/>
</dbReference>
<sequence length="686" mass="71232">MPPEPLPALADPLAAYAQPAINRQTRQPVPLTGTAITVRIAGGLAIVATERCLHNAEAASLEVTLTLPVPVHATLLRLAVRIGERVLTGRAQRRDQARATYEDALDRGQTAVLHEEVLRGVHMLSVGHVPPGESVVVTSTWAMPLALADRTGRVTLLRIPTTVGDVYGRSPLADSDDLRHGGPVQEVDLTVRCDQGQVALAGHPLVDGRARLRLDAPIDLRITGWSATPLHGRAADGRSVRLEITVPDHDAPEALDAAVLVDHSGSMADTASSQPARSGRGGLSKHAVLVQGLRAAAAALRDGDRLDLWEFDDDAEPVEAESFRAAVARLSGPRGGTEIGAALAQVLQARATRDVLLVTDGKSHALEVQALARRGRRVQVVLIGEDSLEAQVGHLAALTGGQIFIASGEASGEAVRLAVRAMRQPHLTAPASEGAPTQLETVLGGLHLAVRWSEAEGAAEMPDPELSRAVAAVAAALALPRLDHDAAAALAEAEGIVGHLTSLVLVDAAGAAQEGIPAQRQLAGMTPATAALPMLEAAMDLPPPVRALLRAAPPRPSRRTRPQPAGTPPTASMAPPNPEEAGPRSPVGDLHRVGRVLDWSADPEALRRGELAALPPVLQAAVRQASQFAAVLTLAQALGTPPEVIVLALIAGLEAGTNRGAQRFARAVLGKAEPAAVAGARGVLGL</sequence>
<dbReference type="InterPro" id="IPR002035">
    <property type="entry name" value="VWF_A"/>
</dbReference>
<comment type="caution">
    <text evidence="3">The sequence shown here is derived from an EMBL/GenBank/DDBJ whole genome shotgun (WGS) entry which is preliminary data.</text>
</comment>
<organism evidence="3 4">
    <name type="scientific">Teichococcus coralli</name>
    <dbReference type="NCBI Taxonomy" id="2545983"/>
    <lineage>
        <taxon>Bacteria</taxon>
        <taxon>Pseudomonadati</taxon>
        <taxon>Pseudomonadota</taxon>
        <taxon>Alphaproteobacteria</taxon>
        <taxon>Acetobacterales</taxon>
        <taxon>Roseomonadaceae</taxon>
        <taxon>Roseomonas</taxon>
    </lineage>
</organism>
<dbReference type="CDD" id="cd00198">
    <property type="entry name" value="vWFA"/>
    <property type="match status" value="1"/>
</dbReference>
<dbReference type="AlphaFoldDB" id="A0A845BLY7"/>
<evidence type="ECO:0000259" key="2">
    <source>
        <dbReference type="PROSITE" id="PS51468"/>
    </source>
</evidence>
<dbReference type="SMART" id="SM00609">
    <property type="entry name" value="VIT"/>
    <property type="match status" value="1"/>
</dbReference>
<dbReference type="InterPro" id="IPR013694">
    <property type="entry name" value="VIT"/>
</dbReference>